<dbReference type="AlphaFoldDB" id="H0HNG0"/>
<evidence type="ECO:0000256" key="1">
    <source>
        <dbReference type="SAM" id="Phobius"/>
    </source>
</evidence>
<proteinExistence type="predicted"/>
<keyword evidence="1" id="KW-0812">Transmembrane</keyword>
<keyword evidence="3" id="KW-1185">Reference proteome</keyword>
<keyword evidence="1" id="KW-1133">Transmembrane helix</keyword>
<organism evidence="2 3">
    <name type="scientific">Mesorhizobium alhagi CCNWXJ12-2</name>
    <dbReference type="NCBI Taxonomy" id="1107882"/>
    <lineage>
        <taxon>Bacteria</taxon>
        <taxon>Pseudomonadati</taxon>
        <taxon>Pseudomonadota</taxon>
        <taxon>Alphaproteobacteria</taxon>
        <taxon>Hyphomicrobiales</taxon>
        <taxon>Phyllobacteriaceae</taxon>
        <taxon>Allomesorhizobium</taxon>
    </lineage>
</organism>
<feature type="transmembrane region" description="Helical" evidence="1">
    <location>
        <begin position="12"/>
        <end position="32"/>
    </location>
</feature>
<reference evidence="2 3" key="1">
    <citation type="journal article" date="2012" name="J. Bacteriol.">
        <title>Draft Genome Sequence of Mesorhizobium alhagi CCNWXJ12-2T, a Novel Salt-Resistant Species Isolated from the Desert of Northwestern China.</title>
        <authorList>
            <person name="Zhou M."/>
            <person name="Chen W."/>
            <person name="Chen H."/>
            <person name="Wei G."/>
        </authorList>
    </citation>
    <scope>NUCLEOTIDE SEQUENCE [LARGE SCALE GENOMIC DNA]</scope>
    <source>
        <strain evidence="2 3">CCNWXJ12-2</strain>
    </source>
</reference>
<name>H0HNG0_9HYPH</name>
<evidence type="ECO:0000313" key="2">
    <source>
        <dbReference type="EMBL" id="EHK57732.1"/>
    </source>
</evidence>
<dbReference type="EMBL" id="AHAM01000057">
    <property type="protein sequence ID" value="EHK57732.1"/>
    <property type="molecule type" value="Genomic_DNA"/>
</dbReference>
<keyword evidence="1" id="KW-0472">Membrane</keyword>
<sequence>MGGGGNDPRLWARIFGFIALAVAWPMLLLIAFATLASGWPDPRVAVVAVLALAFDTLGLVILWRSF</sequence>
<gene>
    <name evidence="2" type="ORF">MAXJ12_08414</name>
</gene>
<feature type="transmembrane region" description="Helical" evidence="1">
    <location>
        <begin position="44"/>
        <end position="63"/>
    </location>
</feature>
<dbReference type="PATRIC" id="fig|1107882.3.peg.1642"/>
<protein>
    <submittedName>
        <fullName evidence="2">Uncharacterized protein</fullName>
    </submittedName>
</protein>
<accession>H0HNG0</accession>
<evidence type="ECO:0000313" key="3">
    <source>
        <dbReference type="Proteomes" id="UP000003250"/>
    </source>
</evidence>
<dbReference type="Proteomes" id="UP000003250">
    <property type="component" value="Unassembled WGS sequence"/>
</dbReference>
<dbReference type="RefSeq" id="WP_008835322.1">
    <property type="nucleotide sequence ID" value="NZ_AHAM01000057.1"/>
</dbReference>